<feature type="region of interest" description="Disordered" evidence="1">
    <location>
        <begin position="25"/>
        <end position="58"/>
    </location>
</feature>
<sequence>MCGTVLTGRTEKSLVLTVQNHYVSGHGLQHGSDVEPSGIEFDEEKIRENIRGNSKTEV</sequence>
<dbReference type="Proteomes" id="UP001218034">
    <property type="component" value="Chromosome"/>
</dbReference>
<keyword evidence="3" id="KW-1185">Reference proteome</keyword>
<evidence type="ECO:0000256" key="1">
    <source>
        <dbReference type="SAM" id="MobiDB-lite"/>
    </source>
</evidence>
<dbReference type="EMBL" id="CP104395">
    <property type="protein sequence ID" value="WEL19452.1"/>
    <property type="molecule type" value="Genomic_DNA"/>
</dbReference>
<evidence type="ECO:0000313" key="3">
    <source>
        <dbReference type="Proteomes" id="UP001218034"/>
    </source>
</evidence>
<protein>
    <submittedName>
        <fullName evidence="2">Uncharacterized protein</fullName>
    </submittedName>
</protein>
<name>A0ABY8CE47_9ARCH</name>
<proteinExistence type="predicted"/>
<feature type="compositionally biased region" description="Basic and acidic residues" evidence="1">
    <location>
        <begin position="44"/>
        <end position="58"/>
    </location>
</feature>
<accession>A0ABY8CE47</accession>
<evidence type="ECO:0000313" key="2">
    <source>
        <dbReference type="EMBL" id="WEL19452.1"/>
    </source>
</evidence>
<reference evidence="2 3" key="1">
    <citation type="submission" date="2022-09" db="EMBL/GenBank/DDBJ databases">
        <title>Xylan utilization by haloarchaea-nanohaloarchaea associations.</title>
        <authorList>
            <person name="Yakimov M."/>
        </authorList>
    </citation>
    <scope>NUCLEOTIDE SEQUENCE [LARGE SCALE GENOMIC DNA]</scope>
    <source>
        <strain evidence="2 3">SVXNc</strain>
    </source>
</reference>
<gene>
    <name evidence="2" type="ORF">SVXNc_0428</name>
</gene>
<organism evidence="2 3">
    <name type="scientific">Candidatus Nanohalococcus occultus</name>
    <dbReference type="NCBI Taxonomy" id="2978047"/>
    <lineage>
        <taxon>Archaea</taxon>
        <taxon>Candidatus Nanohalarchaeota</taxon>
        <taxon>Candidatus Nanohalarchaeota incertae sedis</taxon>
        <taxon>Candidatus Nanohalococcus</taxon>
    </lineage>
</organism>